<dbReference type="InterPro" id="IPR029498">
    <property type="entry name" value="HeLo_dom"/>
</dbReference>
<reference evidence="3 4" key="1">
    <citation type="journal article" date="2018" name="IMA Fungus">
        <title>IMA Genome-F 9: Draft genome sequence of Annulohypoxylon stygium, Aspergillus mulundensis, Berkeleyomyces basicola (syn. Thielaviopsis basicola), Ceratocystis smalleyi, two Cercospora beticola strains, Coleophoma cylindrospora, Fusarium fracticaudum, Phialophora cf. hyalina, and Morchella septimelata.</title>
        <authorList>
            <person name="Wingfield B.D."/>
            <person name="Bills G.F."/>
            <person name="Dong Y."/>
            <person name="Huang W."/>
            <person name="Nel W.J."/>
            <person name="Swalarsk-Parry B.S."/>
            <person name="Vaghefi N."/>
            <person name="Wilken P.M."/>
            <person name="An Z."/>
            <person name="de Beer Z.W."/>
            <person name="De Vos L."/>
            <person name="Chen L."/>
            <person name="Duong T.A."/>
            <person name="Gao Y."/>
            <person name="Hammerbacher A."/>
            <person name="Kikkert J.R."/>
            <person name="Li Y."/>
            <person name="Li H."/>
            <person name="Li K."/>
            <person name="Li Q."/>
            <person name="Liu X."/>
            <person name="Ma X."/>
            <person name="Naidoo K."/>
            <person name="Pethybridge S.J."/>
            <person name="Sun J."/>
            <person name="Steenkamp E.T."/>
            <person name="van der Nest M.A."/>
            <person name="van Wyk S."/>
            <person name="Wingfield M.J."/>
            <person name="Xiong C."/>
            <person name="Yue Q."/>
            <person name="Zhang X."/>
        </authorList>
    </citation>
    <scope>NUCLEOTIDE SEQUENCE [LARGE SCALE GENOMIC DNA]</scope>
    <source>
        <strain evidence="3 4">BP5796</strain>
    </source>
</reference>
<name>A0A3D8RDQ5_9HELO</name>
<dbReference type="EMBL" id="PDLN01000011">
    <property type="protein sequence ID" value="RDW72076.1"/>
    <property type="molecule type" value="Genomic_DNA"/>
</dbReference>
<feature type="region of interest" description="Disordered" evidence="1">
    <location>
        <begin position="416"/>
        <end position="436"/>
    </location>
</feature>
<dbReference type="Proteomes" id="UP000256328">
    <property type="component" value="Unassembled WGS sequence"/>
</dbReference>
<dbReference type="SUPFAM" id="SSF56112">
    <property type="entry name" value="Protein kinase-like (PK-like)"/>
    <property type="match status" value="1"/>
</dbReference>
<gene>
    <name evidence="3" type="ORF">BP5796_08110</name>
</gene>
<accession>A0A3D8RDQ5</accession>
<feature type="domain" description="Protein kinase" evidence="2">
    <location>
        <begin position="331"/>
        <end position="668"/>
    </location>
</feature>
<dbReference type="InterPro" id="IPR056002">
    <property type="entry name" value="DUF7580"/>
</dbReference>
<dbReference type="Pfam" id="PF14479">
    <property type="entry name" value="HeLo"/>
    <property type="match status" value="1"/>
</dbReference>
<dbReference type="OrthoDB" id="1911848at2759"/>
<evidence type="ECO:0000313" key="4">
    <source>
        <dbReference type="Proteomes" id="UP000256328"/>
    </source>
</evidence>
<dbReference type="InterPro" id="IPR011009">
    <property type="entry name" value="Kinase-like_dom_sf"/>
</dbReference>
<protein>
    <recommendedName>
        <fullName evidence="2">Protein kinase domain-containing protein</fullName>
    </recommendedName>
</protein>
<dbReference type="GO" id="GO:0005524">
    <property type="term" value="F:ATP binding"/>
    <property type="evidence" value="ECO:0007669"/>
    <property type="project" value="InterPro"/>
</dbReference>
<evidence type="ECO:0000259" key="2">
    <source>
        <dbReference type="PROSITE" id="PS50011"/>
    </source>
</evidence>
<dbReference type="Gene3D" id="1.20.120.1020">
    <property type="entry name" value="Prion-inhibition and propagation, HeLo domain"/>
    <property type="match status" value="1"/>
</dbReference>
<dbReference type="PANTHER" id="PTHR37542:SF1">
    <property type="entry name" value="PRION-INHIBITION AND PROPAGATION HELO DOMAIN-CONTAINING PROTEIN"/>
    <property type="match status" value="1"/>
</dbReference>
<keyword evidence="4" id="KW-1185">Reference proteome</keyword>
<organism evidence="3 4">
    <name type="scientific">Coleophoma crateriformis</name>
    <dbReference type="NCBI Taxonomy" id="565419"/>
    <lineage>
        <taxon>Eukaryota</taxon>
        <taxon>Fungi</taxon>
        <taxon>Dikarya</taxon>
        <taxon>Ascomycota</taxon>
        <taxon>Pezizomycotina</taxon>
        <taxon>Leotiomycetes</taxon>
        <taxon>Helotiales</taxon>
        <taxon>Dermateaceae</taxon>
        <taxon>Coleophoma</taxon>
    </lineage>
</organism>
<dbReference type="AlphaFoldDB" id="A0A3D8RDQ5"/>
<dbReference type="GO" id="GO:0004672">
    <property type="term" value="F:protein kinase activity"/>
    <property type="evidence" value="ECO:0007669"/>
    <property type="project" value="InterPro"/>
</dbReference>
<dbReference type="Gene3D" id="1.10.510.10">
    <property type="entry name" value="Transferase(Phosphotransferase) domain 1"/>
    <property type="match status" value="1"/>
</dbReference>
<evidence type="ECO:0000313" key="3">
    <source>
        <dbReference type="EMBL" id="RDW72076.1"/>
    </source>
</evidence>
<comment type="caution">
    <text evidence="3">The sequence shown here is derived from an EMBL/GenBank/DDBJ whole genome shotgun (WGS) entry which is preliminary data.</text>
</comment>
<dbReference type="PANTHER" id="PTHR37542">
    <property type="entry name" value="HELO DOMAIN-CONTAINING PROTEIN-RELATED"/>
    <property type="match status" value="1"/>
</dbReference>
<sequence>MDPVTVVGLALSVAGVAGLFLSLPFRSQPVANSAWYPKGQVFTGCIQAIQFIVTAKDLPKDSQYLNLRLRMEQQRLFAWSETSGLLDLDSSNEKKIRESNTFMVHRTTILDLLVQIKYLFEEFEKAQRRNGYLQISPDPIVSDGGFNTDPGKDSSSAHVPLSEKRKNFIIKAMKAVTTNTSDSFSEGRRRLAWAAFRKGDFEALLQRFATLNDNMTDILDARLQVEIHRTTEDTNRGVLQLHKNIASLHQLVLALNVKMEAHAFPLMQRSTPTNDASGLRLLAQLAKFKAFNESIDAEQGDPGLSKEMASILQLGRPNADKQSIRIDRSSITLLSPSSLGEQGSVRSGAVYEHHGKKEMVWIEWKEYDYQSKGTPSPPPLIIDRVQKLAALLHHTPKPEAFRVPHCIGYFDNATRRGSNASVSDSEGDDESEPKIGFVFERPSDDDIAPTATPISLLELLTSSPKPRVTERIHVAYAIANCLLYLHSVNWLHKGLRSHNIVFFPTKNNKINYKKPYLSGFDFARPARADEMTEVPGDIPEYNMYRHPSTQGTGFGPRESFRKSFDIYSLGVVLVELAHWTTIDKVLEIQGGRLSATRSIRETLLREGRIQEIGANMGEVYEEATTKCIAGGTALGIWDGADETDDTVAAKLSFHFYEDVVKKLGDVKV</sequence>
<evidence type="ECO:0000256" key="1">
    <source>
        <dbReference type="SAM" id="MobiDB-lite"/>
    </source>
</evidence>
<dbReference type="InterPro" id="IPR038305">
    <property type="entry name" value="HeLo_sf"/>
</dbReference>
<dbReference type="InterPro" id="IPR000719">
    <property type="entry name" value="Prot_kinase_dom"/>
</dbReference>
<proteinExistence type="predicted"/>
<dbReference type="Pfam" id="PF24476">
    <property type="entry name" value="DUF7580"/>
    <property type="match status" value="1"/>
</dbReference>
<dbReference type="PROSITE" id="PS50011">
    <property type="entry name" value="PROTEIN_KINASE_DOM"/>
    <property type="match status" value="1"/>
</dbReference>